<evidence type="ECO:0000313" key="5">
    <source>
        <dbReference type="Proteomes" id="UP000767392"/>
    </source>
</evidence>
<evidence type="ECO:0000313" key="4">
    <source>
        <dbReference type="EMBL" id="TPR16261.1"/>
    </source>
</evidence>
<comment type="caution">
    <text evidence="4">The sequence shown here is derived from an EMBL/GenBank/DDBJ whole genome shotgun (WGS) entry which is preliminary data.</text>
</comment>
<feature type="domain" description="Bacterial sugar transferase" evidence="3">
    <location>
        <begin position="26"/>
        <end position="214"/>
    </location>
</feature>
<dbReference type="RefSeq" id="WP_105987512.1">
    <property type="nucleotide sequence ID" value="NZ_POST01000001.1"/>
</dbReference>
<proteinExistence type="inferred from homology"/>
<keyword evidence="2" id="KW-0472">Membrane</keyword>
<protein>
    <submittedName>
        <fullName evidence="4">Sugar transferase</fullName>
    </submittedName>
</protein>
<gene>
    <name evidence="4" type="ORF">DY048_01430</name>
</gene>
<name>A0ABY2YUT8_9LACO</name>
<dbReference type="PANTHER" id="PTHR30576:SF0">
    <property type="entry name" value="UNDECAPRENYL-PHOSPHATE N-ACETYLGALACTOSAMINYL 1-PHOSPHATE TRANSFERASE-RELATED"/>
    <property type="match status" value="1"/>
</dbReference>
<dbReference type="GO" id="GO:0016740">
    <property type="term" value="F:transferase activity"/>
    <property type="evidence" value="ECO:0007669"/>
    <property type="project" value="UniProtKB-KW"/>
</dbReference>
<keyword evidence="5" id="KW-1185">Reference proteome</keyword>
<keyword evidence="4" id="KW-0808">Transferase</keyword>
<reference evidence="4 5" key="1">
    <citation type="submission" date="2018-08" db="EMBL/GenBank/DDBJ databases">
        <title>Comparative genomics of wild bee and flower associated Lactobacillus reveals potential adaptation to the bee host.</title>
        <authorList>
            <person name="Vuong H.Q."/>
            <person name="Mcfrederick Q.S."/>
        </authorList>
    </citation>
    <scope>NUCLEOTIDE SEQUENCE [LARGE SCALE GENOMIC DNA]</scope>
    <source>
        <strain evidence="4 5">HV_04</strain>
    </source>
</reference>
<dbReference type="Pfam" id="PF02397">
    <property type="entry name" value="Bac_transf"/>
    <property type="match status" value="1"/>
</dbReference>
<feature type="transmembrane region" description="Helical" evidence="2">
    <location>
        <begin position="31"/>
        <end position="52"/>
    </location>
</feature>
<keyword evidence="2" id="KW-0812">Transmembrane</keyword>
<dbReference type="Proteomes" id="UP000767392">
    <property type="component" value="Unassembled WGS sequence"/>
</dbReference>
<evidence type="ECO:0000259" key="3">
    <source>
        <dbReference type="Pfam" id="PF02397"/>
    </source>
</evidence>
<dbReference type="InterPro" id="IPR003362">
    <property type="entry name" value="Bact_transf"/>
</dbReference>
<dbReference type="PANTHER" id="PTHR30576">
    <property type="entry name" value="COLANIC BIOSYNTHESIS UDP-GLUCOSE LIPID CARRIER TRANSFERASE"/>
    <property type="match status" value="1"/>
</dbReference>
<accession>A0ABY2YUT8</accession>
<organism evidence="4 5">
    <name type="scientific">Apilactobacillus timberlakei</name>
    <dbReference type="NCBI Taxonomy" id="2008380"/>
    <lineage>
        <taxon>Bacteria</taxon>
        <taxon>Bacillati</taxon>
        <taxon>Bacillota</taxon>
        <taxon>Bacilli</taxon>
        <taxon>Lactobacillales</taxon>
        <taxon>Lactobacillaceae</taxon>
        <taxon>Apilactobacillus</taxon>
    </lineage>
</organism>
<comment type="similarity">
    <text evidence="1">Belongs to the bacterial sugar transferase family.</text>
</comment>
<dbReference type="EMBL" id="QUAM01000001">
    <property type="protein sequence ID" value="TPR16261.1"/>
    <property type="molecule type" value="Genomic_DNA"/>
</dbReference>
<evidence type="ECO:0000256" key="1">
    <source>
        <dbReference type="ARBA" id="ARBA00006464"/>
    </source>
</evidence>
<evidence type="ECO:0000256" key="2">
    <source>
        <dbReference type="SAM" id="Phobius"/>
    </source>
</evidence>
<keyword evidence="2" id="KW-1133">Transmembrane helix</keyword>
<sequence length="220" mass="25579">MRYDDILWDSHLKKVGIKHRLYLFFKRNFDIIISLLALIVLSPLFLFVAIAIKIDNYKGSIFYTQTRVGKRGKKFKIYKFRSMYSNAENLKQKLIQLNEVDGAMFKMHDDPRVTKVGRFIRKHSIDELPQLINVLIGDMSLVGPRPPLTREVAQYTNHDKLRLLVKPGCTGLWQVSGRNALCFKEMVSLDLDYISNSSILMDVKICFKTIWIMIFPNDAC</sequence>